<evidence type="ECO:0000256" key="4">
    <source>
        <dbReference type="ARBA" id="ARBA00022679"/>
    </source>
</evidence>
<gene>
    <name evidence="7" type="ORF">O987_03025</name>
</gene>
<feature type="domain" description="Histidine kinase" evidence="6">
    <location>
        <begin position="43"/>
        <end position="264"/>
    </location>
</feature>
<dbReference type="Pfam" id="PF02518">
    <property type="entry name" value="HATPase_c"/>
    <property type="match status" value="1"/>
</dbReference>
<dbReference type="Gene3D" id="3.30.565.10">
    <property type="entry name" value="Histidine kinase-like ATPase, C-terminal domain"/>
    <property type="match status" value="1"/>
</dbReference>
<dbReference type="EC" id="2.7.13.3" evidence="2"/>
<dbReference type="InterPro" id="IPR036890">
    <property type="entry name" value="HATPase_C_sf"/>
</dbReference>
<dbReference type="PANTHER" id="PTHR42878">
    <property type="entry name" value="TWO-COMPONENT HISTIDINE KINASE"/>
    <property type="match status" value="1"/>
</dbReference>
<dbReference type="InterPro" id="IPR050351">
    <property type="entry name" value="BphY/WalK/GraS-like"/>
</dbReference>
<accession>A0A076PGP2</accession>
<dbReference type="InterPro" id="IPR003661">
    <property type="entry name" value="HisK_dim/P_dom"/>
</dbReference>
<dbReference type="InterPro" id="IPR036097">
    <property type="entry name" value="HisK_dim/P_sf"/>
</dbReference>
<dbReference type="GO" id="GO:0000155">
    <property type="term" value="F:phosphorelay sensor kinase activity"/>
    <property type="evidence" value="ECO:0007669"/>
    <property type="project" value="InterPro"/>
</dbReference>
<dbReference type="GO" id="GO:0007234">
    <property type="term" value="P:osmosensory signaling via phosphorelay pathway"/>
    <property type="evidence" value="ECO:0007669"/>
    <property type="project" value="TreeGrafter"/>
</dbReference>
<proteinExistence type="predicted"/>
<evidence type="ECO:0000256" key="5">
    <source>
        <dbReference type="ARBA" id="ARBA00022777"/>
    </source>
</evidence>
<dbReference type="Gene3D" id="1.10.287.130">
    <property type="match status" value="1"/>
</dbReference>
<dbReference type="KEGG" id="ctes:O987_03025"/>
<name>A0A076PGP2_COMTE</name>
<evidence type="ECO:0000313" key="8">
    <source>
        <dbReference type="Proteomes" id="UP000028782"/>
    </source>
</evidence>
<dbReference type="AlphaFoldDB" id="A0A076PGP2"/>
<dbReference type="PROSITE" id="PS50109">
    <property type="entry name" value="HIS_KIN"/>
    <property type="match status" value="1"/>
</dbReference>
<dbReference type="Proteomes" id="UP000028782">
    <property type="component" value="Chromosome"/>
</dbReference>
<dbReference type="PRINTS" id="PR00344">
    <property type="entry name" value="BCTRLSENSOR"/>
</dbReference>
<dbReference type="HOGENOM" id="CLU_000445_89_1_4"/>
<dbReference type="InterPro" id="IPR005467">
    <property type="entry name" value="His_kinase_dom"/>
</dbReference>
<dbReference type="SMART" id="SM00387">
    <property type="entry name" value="HATPase_c"/>
    <property type="match status" value="1"/>
</dbReference>
<dbReference type="RefSeq" id="WP_051962106.1">
    <property type="nucleotide sequence ID" value="NZ_CP006704.1"/>
</dbReference>
<keyword evidence="3" id="KW-0597">Phosphoprotein</keyword>
<dbReference type="SUPFAM" id="SSF47384">
    <property type="entry name" value="Homodimeric domain of signal transducing histidine kinase"/>
    <property type="match status" value="1"/>
</dbReference>
<dbReference type="GO" id="GO:0030295">
    <property type="term" value="F:protein kinase activator activity"/>
    <property type="evidence" value="ECO:0007669"/>
    <property type="project" value="TreeGrafter"/>
</dbReference>
<sequence>MEPMQPVVESKVPRTLDEALALLARREAELAALRTAQQEWVHAVSHDLRAPLRHLLAFNPLIAELLQSPGPGVEDLEEARSFLQTMDQSAQRMAAMFEGLLQLARAQRHVLQPQPVDLSGLLGSLRQRLQAGTQGRRIEWCLPAAAPKLQADPHLLELALDAALTNAVKFTRAMPLARIQVDVQRDGQGGCSISVTDNGVGFEQARSGKLFGVFQRMHREAEFEGLGIGLALVRDVCRRHGGEAEIQAQLNAGCQLQMHLPTCLP</sequence>
<dbReference type="InterPro" id="IPR003594">
    <property type="entry name" value="HATPase_dom"/>
</dbReference>
<dbReference type="Pfam" id="PF00512">
    <property type="entry name" value="HisKA"/>
    <property type="match status" value="1"/>
</dbReference>
<evidence type="ECO:0000259" key="6">
    <source>
        <dbReference type="PROSITE" id="PS50109"/>
    </source>
</evidence>
<dbReference type="CDD" id="cd00082">
    <property type="entry name" value="HisKA"/>
    <property type="match status" value="1"/>
</dbReference>
<dbReference type="InterPro" id="IPR004358">
    <property type="entry name" value="Sig_transdc_His_kin-like_C"/>
</dbReference>
<evidence type="ECO:0000256" key="3">
    <source>
        <dbReference type="ARBA" id="ARBA00022553"/>
    </source>
</evidence>
<organism evidence="7 8">
    <name type="scientific">Comamonas testosteroni TK102</name>
    <dbReference type="NCBI Taxonomy" id="1392005"/>
    <lineage>
        <taxon>Bacteria</taxon>
        <taxon>Pseudomonadati</taxon>
        <taxon>Pseudomonadota</taxon>
        <taxon>Betaproteobacteria</taxon>
        <taxon>Burkholderiales</taxon>
        <taxon>Comamonadaceae</taxon>
        <taxon>Comamonas</taxon>
    </lineage>
</organism>
<evidence type="ECO:0000256" key="1">
    <source>
        <dbReference type="ARBA" id="ARBA00000085"/>
    </source>
</evidence>
<keyword evidence="4" id="KW-0808">Transferase</keyword>
<dbReference type="EMBL" id="CP006704">
    <property type="protein sequence ID" value="AIJ44773.1"/>
    <property type="molecule type" value="Genomic_DNA"/>
</dbReference>
<reference evidence="7 8" key="1">
    <citation type="journal article" date="2014" name="Genome Announc.">
        <title>Complete Genome Sequence of Polychlorinated Biphenyl Degrader Comamonas testosteroni TK102 (NBRC 109938).</title>
        <authorList>
            <person name="Fukuda K."/>
            <person name="Hosoyama A."/>
            <person name="Tsuchikane K."/>
            <person name="Ohji S."/>
            <person name="Yamazoe A."/>
            <person name="Fujita N."/>
            <person name="Shintani M."/>
            <person name="Kimbara K."/>
        </authorList>
    </citation>
    <scope>NUCLEOTIDE SEQUENCE [LARGE SCALE GENOMIC DNA]</scope>
    <source>
        <strain evidence="7">TK102</strain>
    </source>
</reference>
<dbReference type="GO" id="GO:0000156">
    <property type="term" value="F:phosphorelay response regulator activity"/>
    <property type="evidence" value="ECO:0007669"/>
    <property type="project" value="TreeGrafter"/>
</dbReference>
<dbReference type="SMART" id="SM00388">
    <property type="entry name" value="HisKA"/>
    <property type="match status" value="1"/>
</dbReference>
<dbReference type="SUPFAM" id="SSF55874">
    <property type="entry name" value="ATPase domain of HSP90 chaperone/DNA topoisomerase II/histidine kinase"/>
    <property type="match status" value="1"/>
</dbReference>
<protein>
    <recommendedName>
        <fullName evidence="2">histidine kinase</fullName>
        <ecNumber evidence="2">2.7.13.3</ecNumber>
    </recommendedName>
</protein>
<evidence type="ECO:0000256" key="2">
    <source>
        <dbReference type="ARBA" id="ARBA00012438"/>
    </source>
</evidence>
<keyword evidence="5 7" id="KW-0418">Kinase</keyword>
<evidence type="ECO:0000313" key="7">
    <source>
        <dbReference type="EMBL" id="AIJ44773.1"/>
    </source>
</evidence>
<comment type="catalytic activity">
    <reaction evidence="1">
        <text>ATP + protein L-histidine = ADP + protein N-phospho-L-histidine.</text>
        <dbReference type="EC" id="2.7.13.3"/>
    </reaction>
</comment>
<dbReference type="PANTHER" id="PTHR42878:SF15">
    <property type="entry name" value="BACTERIOPHYTOCHROME"/>
    <property type="match status" value="1"/>
</dbReference>